<dbReference type="Proteomes" id="UP000008988">
    <property type="component" value="Unassembled WGS sequence"/>
</dbReference>
<sequence>MKPRKEQENQTTKMLRRLKRLKLNQKALPHRSQALAGHRHLRNQNQVRNLILTQVLAQAVLLIPNQILNQILNQVLAPALATLRLTPTPAPATLHLTPTLAPALAALPRIQIRIPTQARLIQVPTNLHLLLIPPIRIPTQTLVLALNWKQKKQLQTNPRPKKRLPHLTNQLHLLPVHQAPIN</sequence>
<name>B5VMN5_YEAS6</name>
<accession>B5VMN5</accession>
<evidence type="ECO:0000313" key="2">
    <source>
        <dbReference type="Proteomes" id="UP000008988"/>
    </source>
</evidence>
<dbReference type="AlphaFoldDB" id="B5VMN5"/>
<dbReference type="EMBL" id="ABSV01001517">
    <property type="protein sequence ID" value="EDZ70814.1"/>
    <property type="molecule type" value="Genomic_DNA"/>
</dbReference>
<protein>
    <submittedName>
        <fullName evidence="1">Uncharacterized protein</fullName>
    </submittedName>
</protein>
<gene>
    <name evidence="1" type="ORF">AWRI1631_113130</name>
</gene>
<comment type="caution">
    <text evidence="1">The sequence shown here is derived from an EMBL/GenBank/DDBJ whole genome shotgun (WGS) entry which is preliminary data.</text>
</comment>
<evidence type="ECO:0000313" key="1">
    <source>
        <dbReference type="EMBL" id="EDZ70814.1"/>
    </source>
</evidence>
<proteinExistence type="predicted"/>
<reference evidence="1 2" key="1">
    <citation type="journal article" date="2008" name="FEMS Yeast Res.">
        <title>Comparative genome analysis of a Saccharomyces cerevisiae wine strain.</title>
        <authorList>
            <person name="Borneman A.R."/>
            <person name="Forgan A.H."/>
            <person name="Pretorius I.S."/>
            <person name="Chambers P.J."/>
        </authorList>
    </citation>
    <scope>NUCLEOTIDE SEQUENCE [LARGE SCALE GENOMIC DNA]</scope>
    <source>
        <strain evidence="1 2">AWRI1631</strain>
    </source>
</reference>
<organism evidence="1 2">
    <name type="scientific">Saccharomyces cerevisiae (strain AWRI1631)</name>
    <name type="common">Baker's yeast</name>
    <dbReference type="NCBI Taxonomy" id="545124"/>
    <lineage>
        <taxon>Eukaryota</taxon>
        <taxon>Fungi</taxon>
        <taxon>Dikarya</taxon>
        <taxon>Ascomycota</taxon>
        <taxon>Saccharomycotina</taxon>
        <taxon>Saccharomycetes</taxon>
        <taxon>Saccharomycetales</taxon>
        <taxon>Saccharomycetaceae</taxon>
        <taxon>Saccharomyces</taxon>
    </lineage>
</organism>